<dbReference type="EMBL" id="GGEC01068312">
    <property type="protein sequence ID" value="MBX48796.1"/>
    <property type="molecule type" value="Transcribed_RNA"/>
</dbReference>
<name>A0A2P2P1X4_RHIMU</name>
<dbReference type="AlphaFoldDB" id="A0A2P2P1X4"/>
<organism evidence="1">
    <name type="scientific">Rhizophora mucronata</name>
    <name type="common">Asiatic mangrove</name>
    <dbReference type="NCBI Taxonomy" id="61149"/>
    <lineage>
        <taxon>Eukaryota</taxon>
        <taxon>Viridiplantae</taxon>
        <taxon>Streptophyta</taxon>
        <taxon>Embryophyta</taxon>
        <taxon>Tracheophyta</taxon>
        <taxon>Spermatophyta</taxon>
        <taxon>Magnoliopsida</taxon>
        <taxon>eudicotyledons</taxon>
        <taxon>Gunneridae</taxon>
        <taxon>Pentapetalae</taxon>
        <taxon>rosids</taxon>
        <taxon>fabids</taxon>
        <taxon>Malpighiales</taxon>
        <taxon>Rhizophoraceae</taxon>
        <taxon>Rhizophora</taxon>
    </lineage>
</organism>
<evidence type="ECO:0000313" key="1">
    <source>
        <dbReference type="EMBL" id="MBX48796.1"/>
    </source>
</evidence>
<sequence>MHRLHLQEELSWESKDHSFLDSSQHLYLSRHKQLEYPKVLTSVVASHKTPTSCLCESHQDLFGVG</sequence>
<accession>A0A2P2P1X4</accession>
<protein>
    <submittedName>
        <fullName evidence="1">TBC1 domain family member 17-like isoform X1</fullName>
    </submittedName>
</protein>
<proteinExistence type="predicted"/>
<reference evidence="1" key="1">
    <citation type="submission" date="2018-02" db="EMBL/GenBank/DDBJ databases">
        <title>Rhizophora mucronata_Transcriptome.</title>
        <authorList>
            <person name="Meera S.P."/>
            <person name="Sreeshan A."/>
            <person name="Augustine A."/>
        </authorList>
    </citation>
    <scope>NUCLEOTIDE SEQUENCE</scope>
    <source>
        <tissue evidence="1">Leaf</tissue>
    </source>
</reference>